<dbReference type="AlphaFoldDB" id="A0A1B8G831"/>
<dbReference type="InterPro" id="IPR036866">
    <property type="entry name" value="RibonucZ/Hydroxyglut_hydro"/>
</dbReference>
<dbReference type="PANTHER" id="PTHR43223:SF1">
    <property type="entry name" value="ALKYL_ARYL-SULFATASE BDS1"/>
    <property type="match status" value="1"/>
</dbReference>
<dbReference type="GO" id="GO:0046983">
    <property type="term" value="F:protein dimerization activity"/>
    <property type="evidence" value="ECO:0007669"/>
    <property type="project" value="InterPro"/>
</dbReference>
<dbReference type="EMBL" id="KV460276">
    <property type="protein sequence ID" value="OBT91971.1"/>
    <property type="molecule type" value="Genomic_DNA"/>
</dbReference>
<dbReference type="Gene3D" id="1.25.40.880">
    <property type="entry name" value="Alkyl sulfatase, dimerisation domain"/>
    <property type="match status" value="1"/>
</dbReference>
<evidence type="ECO:0000313" key="3">
    <source>
        <dbReference type="Proteomes" id="UP000091956"/>
    </source>
</evidence>
<reference evidence="2 3" key="1">
    <citation type="submission" date="2016-03" db="EMBL/GenBank/DDBJ databases">
        <title>Comparative genomics of Pseudogymnoascus destructans, the fungus causing white-nose syndrome of bats.</title>
        <authorList>
            <person name="Palmer J.M."/>
            <person name="Drees K.P."/>
            <person name="Foster J.T."/>
            <person name="Lindner D.L."/>
        </authorList>
    </citation>
    <scope>NUCLEOTIDE SEQUENCE [LARGE SCALE GENOMIC DNA]</scope>
    <source>
        <strain evidence="2 3">UAMH 10579</strain>
    </source>
</reference>
<dbReference type="SUPFAM" id="SSF56281">
    <property type="entry name" value="Metallo-hydrolase/oxidoreductase"/>
    <property type="match status" value="1"/>
</dbReference>
<protein>
    <recommendedName>
        <fullName evidence="1">Alkyl sulfatase dimerisation domain-containing protein</fullName>
    </recommendedName>
</protein>
<dbReference type="GO" id="GO:0018741">
    <property type="term" value="F:linear primary-alkylsulfatase activity"/>
    <property type="evidence" value="ECO:0007669"/>
    <property type="project" value="TreeGrafter"/>
</dbReference>
<name>A0A1B8G831_9PEZI</name>
<dbReference type="GO" id="GO:0018909">
    <property type="term" value="P:dodecyl sulfate metabolic process"/>
    <property type="evidence" value="ECO:0007669"/>
    <property type="project" value="TreeGrafter"/>
</dbReference>
<proteinExistence type="predicted"/>
<dbReference type="InterPro" id="IPR038536">
    <property type="entry name" value="Alkyl/aryl-sulf_dimr_sf"/>
</dbReference>
<keyword evidence="3" id="KW-1185">Reference proteome</keyword>
<accession>A0A1B8G831</accession>
<dbReference type="Pfam" id="PF14863">
    <property type="entry name" value="Alkyl_sulf_dimr"/>
    <property type="match status" value="1"/>
</dbReference>
<dbReference type="InterPro" id="IPR029228">
    <property type="entry name" value="Alkyl_sulf_dimr"/>
</dbReference>
<dbReference type="Proteomes" id="UP000091956">
    <property type="component" value="Unassembled WGS sequence"/>
</dbReference>
<reference evidence="3" key="2">
    <citation type="journal article" date="2018" name="Nat. Commun.">
        <title>Extreme sensitivity to ultraviolet light in the fungal pathogen causing white-nose syndrome of bats.</title>
        <authorList>
            <person name="Palmer J.M."/>
            <person name="Drees K.P."/>
            <person name="Foster J.T."/>
            <person name="Lindner D.L."/>
        </authorList>
    </citation>
    <scope>NUCLEOTIDE SEQUENCE [LARGE SCALE GENOMIC DNA]</scope>
    <source>
        <strain evidence="3">UAMH 10579</strain>
    </source>
</reference>
<organism evidence="2 3">
    <name type="scientific">Pseudogymnoascus verrucosus</name>
    <dbReference type="NCBI Taxonomy" id="342668"/>
    <lineage>
        <taxon>Eukaryota</taxon>
        <taxon>Fungi</taxon>
        <taxon>Dikarya</taxon>
        <taxon>Ascomycota</taxon>
        <taxon>Pezizomycotina</taxon>
        <taxon>Leotiomycetes</taxon>
        <taxon>Thelebolales</taxon>
        <taxon>Thelebolaceae</taxon>
        <taxon>Pseudogymnoascus</taxon>
    </lineage>
</organism>
<dbReference type="RefSeq" id="XP_018125704.1">
    <property type="nucleotide sequence ID" value="XM_018279318.1"/>
</dbReference>
<dbReference type="GeneID" id="28843297"/>
<dbReference type="InterPro" id="IPR052195">
    <property type="entry name" value="Bact_Alkyl/Aryl-Sulfatase"/>
</dbReference>
<gene>
    <name evidence="2" type="ORF">VE01_09911</name>
</gene>
<evidence type="ECO:0000313" key="2">
    <source>
        <dbReference type="EMBL" id="OBT91971.1"/>
    </source>
</evidence>
<feature type="domain" description="Alkyl sulfatase dimerisation" evidence="1">
    <location>
        <begin position="7"/>
        <end position="144"/>
    </location>
</feature>
<dbReference type="PANTHER" id="PTHR43223">
    <property type="entry name" value="ALKYL/ARYL-SULFATASE"/>
    <property type="match status" value="1"/>
</dbReference>
<evidence type="ECO:0000259" key="1">
    <source>
        <dbReference type="Pfam" id="PF14863"/>
    </source>
</evidence>
<sequence>MINQGQTGIEIAESFVLPHTLQRAWHAQGYYGSISHNVKAIYQRYMGWYDGNPAHLWEHPPAEEGRRYVFCMGGADAVVCMAQTYVENGDLRFAATLLSHVVFADSKHDEAKQALALVFEKLGYGAENGPWRNCYLTSADELRGKLYPVSFDTSNEGMTAALSLNQL</sequence>